<comment type="caution">
    <text evidence="1">The sequence shown here is derived from an EMBL/GenBank/DDBJ whole genome shotgun (WGS) entry which is preliminary data.</text>
</comment>
<dbReference type="InterPro" id="IPR011051">
    <property type="entry name" value="RmlC_Cupin_sf"/>
</dbReference>
<sequence length="58" mass="6689">MTETRKIRKVLKSKPTIEGAGVHLKRALGYSQVPMFDPFLLLDDFRSNNPEHYIKGFP</sequence>
<name>A0ABQ0K117_9BACT</name>
<dbReference type="Gene3D" id="2.60.120.10">
    <property type="entry name" value="Jelly Rolls"/>
    <property type="match status" value="1"/>
</dbReference>
<gene>
    <name evidence="1" type="ORF">BROSI_A3239</name>
</gene>
<evidence type="ECO:0000313" key="2">
    <source>
        <dbReference type="Proteomes" id="UP000032309"/>
    </source>
</evidence>
<keyword evidence="2" id="KW-1185">Reference proteome</keyword>
<dbReference type="InterPro" id="IPR014710">
    <property type="entry name" value="RmlC-like_jellyroll"/>
</dbReference>
<reference evidence="2" key="1">
    <citation type="journal article" date="2015" name="Genome Announc.">
        <title>Draft Genome Sequence of an Anaerobic Ammonium-Oxidizing Bacterium, "Candidatus Brocadia sinica".</title>
        <authorList>
            <person name="Oshiki M."/>
            <person name="Shinyako-Hata K."/>
            <person name="Satoh H."/>
            <person name="Okabe S."/>
        </authorList>
    </citation>
    <scope>NUCLEOTIDE SEQUENCE [LARGE SCALE GENOMIC DNA]</scope>
    <source>
        <strain evidence="2">JPN1</strain>
    </source>
</reference>
<dbReference type="Proteomes" id="UP000032309">
    <property type="component" value="Unassembled WGS sequence"/>
</dbReference>
<organism evidence="1 2">
    <name type="scientific">Candidatus Brocadia sinica JPN1</name>
    <dbReference type="NCBI Taxonomy" id="1197129"/>
    <lineage>
        <taxon>Bacteria</taxon>
        <taxon>Pseudomonadati</taxon>
        <taxon>Planctomycetota</taxon>
        <taxon>Candidatus Brocadiia</taxon>
        <taxon>Candidatus Brocadiales</taxon>
        <taxon>Candidatus Brocadiaceae</taxon>
        <taxon>Candidatus Brocadia</taxon>
    </lineage>
</organism>
<protein>
    <submittedName>
        <fullName evidence="1">Uncharacterized protein</fullName>
    </submittedName>
</protein>
<accession>A0ABQ0K117</accession>
<dbReference type="SUPFAM" id="SSF51182">
    <property type="entry name" value="RmlC-like cupins"/>
    <property type="match status" value="1"/>
</dbReference>
<dbReference type="EMBL" id="BAFN01000001">
    <property type="protein sequence ID" value="GAN34696.1"/>
    <property type="molecule type" value="Genomic_DNA"/>
</dbReference>
<evidence type="ECO:0000313" key="1">
    <source>
        <dbReference type="EMBL" id="GAN34696.1"/>
    </source>
</evidence>
<proteinExistence type="predicted"/>